<dbReference type="GO" id="GO:0043139">
    <property type="term" value="F:5'-3' DNA helicase activity"/>
    <property type="evidence" value="ECO:0007669"/>
    <property type="project" value="TreeGrafter"/>
</dbReference>
<accession>A0AA95SE62</accession>
<feature type="domain" description="DNA2/NAM7 helicase-like C-terminal" evidence="5">
    <location>
        <begin position="524"/>
        <end position="708"/>
    </location>
</feature>
<keyword evidence="8" id="KW-1185">Reference proteome</keyword>
<dbReference type="Proteomes" id="UP001178288">
    <property type="component" value="Chromosome"/>
</dbReference>
<evidence type="ECO:0000256" key="2">
    <source>
        <dbReference type="ARBA" id="ARBA00022801"/>
    </source>
</evidence>
<feature type="domain" description="Restriction endonuclease type II-like" evidence="6">
    <location>
        <begin position="751"/>
        <end position="845"/>
    </location>
</feature>
<dbReference type="RefSeq" id="WP_066088119.1">
    <property type="nucleotide sequence ID" value="NZ_CP126114.1"/>
</dbReference>
<keyword evidence="2" id="KW-0378">Hydrolase</keyword>
<name>A0AA95SE62_9BACI</name>
<evidence type="ECO:0000259" key="6">
    <source>
        <dbReference type="Pfam" id="PF18741"/>
    </source>
</evidence>
<keyword evidence="1" id="KW-0547">Nucleotide-binding</keyword>
<dbReference type="PANTHER" id="PTHR43788:SF8">
    <property type="entry name" value="DNA-BINDING PROTEIN SMUBP-2"/>
    <property type="match status" value="1"/>
</dbReference>
<dbReference type="Pfam" id="PF13087">
    <property type="entry name" value="AAA_12"/>
    <property type="match status" value="1"/>
</dbReference>
<dbReference type="GO" id="GO:0005524">
    <property type="term" value="F:ATP binding"/>
    <property type="evidence" value="ECO:0007669"/>
    <property type="project" value="UniProtKB-KW"/>
</dbReference>
<dbReference type="SUPFAM" id="SSF52980">
    <property type="entry name" value="Restriction endonuclease-like"/>
    <property type="match status" value="1"/>
</dbReference>
<dbReference type="Pfam" id="PF18741">
    <property type="entry name" value="MTES_1575"/>
    <property type="match status" value="1"/>
</dbReference>
<dbReference type="GO" id="GO:0016787">
    <property type="term" value="F:hydrolase activity"/>
    <property type="evidence" value="ECO:0007669"/>
    <property type="project" value="UniProtKB-KW"/>
</dbReference>
<organism evidence="7 8">
    <name type="scientific">Neobacillus novalis</name>
    <dbReference type="NCBI Taxonomy" id="220687"/>
    <lineage>
        <taxon>Bacteria</taxon>
        <taxon>Bacillati</taxon>
        <taxon>Bacillota</taxon>
        <taxon>Bacilli</taxon>
        <taxon>Bacillales</taxon>
        <taxon>Bacillaceae</taxon>
        <taxon>Neobacillus</taxon>
    </lineage>
</organism>
<dbReference type="InterPro" id="IPR011335">
    <property type="entry name" value="Restrct_endonuc-II-like"/>
</dbReference>
<sequence>MWEITSFISLDFEKWNSRTAAAIEKLKQMHNPKWLFTIINDCVRDPSQVSFWNQFIKEIEDRLHEIQTLEKEIIEHKIVLTTNKILPEIKDDLLVLKEKLAANPKIGWMYKNITGRKLKYLLEEIKVDNYPIRKLEDVILVLKHMELLTMKQKLSIKWNRVLDEINGVKMEETQKRFVFILTENCKQILNAVNWMNHSEKKFKDLLAVIGMPGEPRFHDEQWLKELNDGLQTLQYKKVWQEAHEFFEKMQAALIAGTNQQLSHLLWNKLLASLRKRQKTSWDSCLAEVARLEDLEGDYQQFLELKALLNDAAPNWTLELQETGGDGKPLIPPTDLNNAWLWRQVDAWIKELQLKPQIETLEEQRKMAKLKEQQVIKELIAESTWKEQLTRTTRSQKMSLFAWMKAVQRIGKATGKYTSTFRKEASKEMKVARGAIPVWIMPIQRVIENFDLTEDLFDVVIIDESSQSNLFALSALLRGKKAVIVGDENQISPENAFTEISNIHELINRYLYDIPNKMQFDIRTSLYDTANRVFDSKIVLKEHFRCVPEIIKFSNELMYGGMIDPLRLPLAKDLFSPPVKAIKVENGYRLENTTKVINIPEAEALVDYILQCTKDPKYHDKSFGVISLLGSDQQKVIEGLIHGKLDEEEIINRRLVVGDAYAFQGDERDVLFLSLVIANNRGFTSLGKRDALQRFNVAASRARDQMILFHSVEASDLNPNDVRYQLLQHCLSLGKAHEEIIENEKKFVSDLERDIYYHITAKGYRVVPQVKVGSLGKAIDLVVEGERTRLAIECEGDVEWQGHENWREEIERQRVLERVGWTFFRIRGSVYYSNPEKTMEQLWIKLEAMGISPINQQKAAPEEIPSRVGKKEINLKKAKRVPLQEKSSAINPTSKGNSVINFDTNRKKTSSEQIALISQEIKGFHEQMDLIDLIEETPDSLYSYLTSNNYEVIDNRPKGGSLWLVGGAELRPLINELRQKGITFQFTAKGSRATKYKTGWFTNNNG</sequence>
<keyword evidence="4" id="KW-0067">ATP-binding</keyword>
<dbReference type="SUPFAM" id="SSF52540">
    <property type="entry name" value="P-loop containing nucleoside triphosphate hydrolases"/>
    <property type="match status" value="1"/>
</dbReference>
<dbReference type="PANTHER" id="PTHR43788">
    <property type="entry name" value="DNA2/NAM7 HELICASE FAMILY MEMBER"/>
    <property type="match status" value="1"/>
</dbReference>
<dbReference type="InterPro" id="IPR047187">
    <property type="entry name" value="SF1_C_Upf1"/>
</dbReference>
<dbReference type="InterPro" id="IPR050534">
    <property type="entry name" value="Coronavir_polyprotein_1ab"/>
</dbReference>
<dbReference type="EMBL" id="CP126114">
    <property type="protein sequence ID" value="WHY84026.1"/>
    <property type="molecule type" value="Genomic_DNA"/>
</dbReference>
<dbReference type="AlphaFoldDB" id="A0AA95SE62"/>
<dbReference type="KEGG" id="nnv:QNH39_15175"/>
<proteinExistence type="predicted"/>
<protein>
    <submittedName>
        <fullName evidence="7">AAA domain-containing protein</fullName>
    </submittedName>
</protein>
<evidence type="ECO:0000313" key="8">
    <source>
        <dbReference type="Proteomes" id="UP001178288"/>
    </source>
</evidence>
<gene>
    <name evidence="7" type="ORF">QNH39_15175</name>
</gene>
<evidence type="ECO:0000256" key="1">
    <source>
        <dbReference type="ARBA" id="ARBA00022741"/>
    </source>
</evidence>
<dbReference type="InterPro" id="IPR041679">
    <property type="entry name" value="DNA2/NAM7-like_C"/>
</dbReference>
<evidence type="ECO:0000313" key="7">
    <source>
        <dbReference type="EMBL" id="WHY84026.1"/>
    </source>
</evidence>
<dbReference type="CDD" id="cd18808">
    <property type="entry name" value="SF1_C_Upf1"/>
    <property type="match status" value="1"/>
</dbReference>
<dbReference type="InterPro" id="IPR027417">
    <property type="entry name" value="P-loop_NTPase"/>
</dbReference>
<reference evidence="7" key="1">
    <citation type="submission" date="2023-05" db="EMBL/GenBank/DDBJ databases">
        <title>Comparative genomics of Bacillaceae isolates and their secondary metabolite potential.</title>
        <authorList>
            <person name="Song L."/>
            <person name="Nielsen L.J."/>
            <person name="Mohite O."/>
            <person name="Xu X."/>
            <person name="Weber T."/>
            <person name="Kovacs A.T."/>
        </authorList>
    </citation>
    <scope>NUCLEOTIDE SEQUENCE</scope>
    <source>
        <strain evidence="7">XLM17</strain>
    </source>
</reference>
<dbReference type="InterPro" id="IPR049468">
    <property type="entry name" value="Restrct_endonuc-II-like_dom"/>
</dbReference>
<evidence type="ECO:0000256" key="4">
    <source>
        <dbReference type="ARBA" id="ARBA00022840"/>
    </source>
</evidence>
<dbReference type="Gene3D" id="3.40.50.300">
    <property type="entry name" value="P-loop containing nucleotide triphosphate hydrolases"/>
    <property type="match status" value="2"/>
</dbReference>
<dbReference type="Gene3D" id="3.40.960.10">
    <property type="entry name" value="VSR Endonuclease"/>
    <property type="match status" value="1"/>
</dbReference>
<evidence type="ECO:0000259" key="5">
    <source>
        <dbReference type="Pfam" id="PF13087"/>
    </source>
</evidence>
<evidence type="ECO:0000256" key="3">
    <source>
        <dbReference type="ARBA" id="ARBA00022806"/>
    </source>
</evidence>
<keyword evidence="3" id="KW-0347">Helicase</keyword>